<keyword evidence="1" id="KW-1133">Transmembrane helix</keyword>
<feature type="transmembrane region" description="Helical" evidence="1">
    <location>
        <begin position="100"/>
        <end position="121"/>
    </location>
</feature>
<reference evidence="2 3" key="1">
    <citation type="journal article" date="2018" name="Int. J. Syst. Evol. Microbiol.">
        <title>Lactobacillus bambusae sp. nov., isolated from a traditional fermented Ma-bamboo shoots of Taiwan.</title>
        <authorList>
            <person name="Wang L.-T."/>
        </authorList>
    </citation>
    <scope>NUCLEOTIDE SEQUENCE [LARGE SCALE GENOMIC DNA]</scope>
    <source>
        <strain evidence="2 3">BS-W1</strain>
    </source>
</reference>
<keyword evidence="3" id="KW-1185">Reference proteome</keyword>
<evidence type="ECO:0000313" key="2">
    <source>
        <dbReference type="EMBL" id="PWF99479.1"/>
    </source>
</evidence>
<keyword evidence="1" id="KW-0812">Transmembrane</keyword>
<feature type="transmembrane region" description="Helical" evidence="1">
    <location>
        <begin position="13"/>
        <end position="34"/>
    </location>
</feature>
<gene>
    <name evidence="2" type="ORF">DCM90_08505</name>
</gene>
<feature type="transmembrane region" description="Helical" evidence="1">
    <location>
        <begin position="161"/>
        <end position="179"/>
    </location>
</feature>
<proteinExistence type="predicted"/>
<name>A0A2V1MZF6_9LACO</name>
<protein>
    <submittedName>
        <fullName evidence="2">Uncharacterized protein</fullName>
    </submittedName>
</protein>
<dbReference type="Proteomes" id="UP000245080">
    <property type="component" value="Unassembled WGS sequence"/>
</dbReference>
<evidence type="ECO:0000313" key="3">
    <source>
        <dbReference type="Proteomes" id="UP000245080"/>
    </source>
</evidence>
<organism evidence="2 3">
    <name type="scientific">Levilactobacillus bambusae</name>
    <dbReference type="NCBI Taxonomy" id="2024736"/>
    <lineage>
        <taxon>Bacteria</taxon>
        <taxon>Bacillati</taxon>
        <taxon>Bacillota</taxon>
        <taxon>Bacilli</taxon>
        <taxon>Lactobacillales</taxon>
        <taxon>Lactobacillaceae</taxon>
        <taxon>Levilactobacillus</taxon>
    </lineage>
</organism>
<feature type="transmembrane region" description="Helical" evidence="1">
    <location>
        <begin position="65"/>
        <end position="88"/>
    </location>
</feature>
<comment type="caution">
    <text evidence="2">The sequence shown here is derived from an EMBL/GenBank/DDBJ whole genome shotgun (WGS) entry which is preliminary data.</text>
</comment>
<dbReference type="RefSeq" id="WP_109250937.1">
    <property type="nucleotide sequence ID" value="NZ_QCXQ01000006.1"/>
</dbReference>
<dbReference type="AlphaFoldDB" id="A0A2V1MZF6"/>
<keyword evidence="1" id="KW-0472">Membrane</keyword>
<evidence type="ECO:0000256" key="1">
    <source>
        <dbReference type="SAM" id="Phobius"/>
    </source>
</evidence>
<accession>A0A2V1MZF6</accession>
<sequence>MNLLHNGLKGIEVGYGILLFCLIALTVTQFIYAYQTKRQFQLTSGFQEIHRQNQLGRQLDATLNALFRLTLAGLLVVAISLIVTLFFLNESYSVVLNHQFTFDMVFGIVIFLTGLILAYSVNRNNNLLINQVNPQWHGQPLSFVPMSKPILTAMIHGSRTLALAGLIIMISAVVARTGLNAVI</sequence>
<dbReference type="EMBL" id="QCXQ01000006">
    <property type="protein sequence ID" value="PWF99479.1"/>
    <property type="molecule type" value="Genomic_DNA"/>
</dbReference>